<sequence>MLPGMRSSACLRLWIPALALALLVLIPGCKRAAPIVGIGGFELDKTQLGSLSGRCFQPGEGALMRCPGIAAVSLGGQNAEIELYFPDDSVESTLREIMLVVSNCNVEALDAYLRETLGKPSGTADKRSFWASEHSYVSAALPGEMRECEVNFVSLQDAERIAELGGTPGVEK</sequence>
<dbReference type="AlphaFoldDB" id="D0LIM6"/>
<gene>
    <name evidence="1" type="ordered locus">Hoch_5907</name>
</gene>
<dbReference type="STRING" id="502025.Hoch_5907"/>
<name>D0LIM6_HALO1</name>
<evidence type="ECO:0000313" key="2">
    <source>
        <dbReference type="Proteomes" id="UP000001880"/>
    </source>
</evidence>
<evidence type="ECO:0000313" key="1">
    <source>
        <dbReference type="EMBL" id="ACY18382.1"/>
    </source>
</evidence>
<dbReference type="EMBL" id="CP001804">
    <property type="protein sequence ID" value="ACY18382.1"/>
    <property type="molecule type" value="Genomic_DNA"/>
</dbReference>
<proteinExistence type="predicted"/>
<keyword evidence="2" id="KW-1185">Reference proteome</keyword>
<accession>D0LIM6</accession>
<reference evidence="1 2" key="1">
    <citation type="journal article" date="2010" name="Stand. Genomic Sci.">
        <title>Complete genome sequence of Haliangium ochraceum type strain (SMP-2).</title>
        <authorList>
            <consortium name="US DOE Joint Genome Institute (JGI-PGF)"/>
            <person name="Ivanova N."/>
            <person name="Daum C."/>
            <person name="Lang E."/>
            <person name="Abt B."/>
            <person name="Kopitz M."/>
            <person name="Saunders E."/>
            <person name="Lapidus A."/>
            <person name="Lucas S."/>
            <person name="Glavina Del Rio T."/>
            <person name="Nolan M."/>
            <person name="Tice H."/>
            <person name="Copeland A."/>
            <person name="Cheng J.F."/>
            <person name="Chen F."/>
            <person name="Bruce D."/>
            <person name="Goodwin L."/>
            <person name="Pitluck S."/>
            <person name="Mavromatis K."/>
            <person name="Pati A."/>
            <person name="Mikhailova N."/>
            <person name="Chen A."/>
            <person name="Palaniappan K."/>
            <person name="Land M."/>
            <person name="Hauser L."/>
            <person name="Chang Y.J."/>
            <person name="Jeffries C.D."/>
            <person name="Detter J.C."/>
            <person name="Brettin T."/>
            <person name="Rohde M."/>
            <person name="Goker M."/>
            <person name="Bristow J."/>
            <person name="Markowitz V."/>
            <person name="Eisen J.A."/>
            <person name="Hugenholtz P."/>
            <person name="Kyrpides N.C."/>
            <person name="Klenk H.P."/>
        </authorList>
    </citation>
    <scope>NUCLEOTIDE SEQUENCE [LARGE SCALE GENOMIC DNA]</scope>
    <source>
        <strain evidence="2">DSM 14365 / CIP 107738 / JCM 11303 / AJ 13395 / SMP-2</strain>
    </source>
</reference>
<dbReference type="KEGG" id="hoh:Hoch_5907"/>
<protein>
    <submittedName>
        <fullName evidence="1">Uncharacterized protein</fullName>
    </submittedName>
</protein>
<dbReference type="Proteomes" id="UP000001880">
    <property type="component" value="Chromosome"/>
</dbReference>
<organism evidence="1 2">
    <name type="scientific">Haliangium ochraceum (strain DSM 14365 / JCM 11303 / SMP-2)</name>
    <dbReference type="NCBI Taxonomy" id="502025"/>
    <lineage>
        <taxon>Bacteria</taxon>
        <taxon>Pseudomonadati</taxon>
        <taxon>Myxococcota</taxon>
        <taxon>Polyangia</taxon>
        <taxon>Haliangiales</taxon>
        <taxon>Kofleriaceae</taxon>
        <taxon>Haliangium</taxon>
    </lineage>
</organism>
<dbReference type="HOGENOM" id="CLU_1553147_0_0_7"/>